<keyword evidence="3" id="KW-1185">Reference proteome</keyword>
<dbReference type="AlphaFoldDB" id="A0AAD1WEL9"/>
<sequence length="82" mass="9028">VLLGPDPCFTHQEGRHRTYCKQHAESHEGPGRTGSPPECPTTSKATGGIHTPPRALSIPVHRSLCRERGSIGLEYQLESRRT</sequence>
<evidence type="ECO:0000313" key="2">
    <source>
        <dbReference type="EMBL" id="CAH2301825.1"/>
    </source>
</evidence>
<evidence type="ECO:0000256" key="1">
    <source>
        <dbReference type="SAM" id="MobiDB-lite"/>
    </source>
</evidence>
<organism evidence="2 3">
    <name type="scientific">Pelobates cultripes</name>
    <name type="common">Western spadefoot toad</name>
    <dbReference type="NCBI Taxonomy" id="61616"/>
    <lineage>
        <taxon>Eukaryota</taxon>
        <taxon>Metazoa</taxon>
        <taxon>Chordata</taxon>
        <taxon>Craniata</taxon>
        <taxon>Vertebrata</taxon>
        <taxon>Euteleostomi</taxon>
        <taxon>Amphibia</taxon>
        <taxon>Batrachia</taxon>
        <taxon>Anura</taxon>
        <taxon>Pelobatoidea</taxon>
        <taxon>Pelobatidae</taxon>
        <taxon>Pelobates</taxon>
    </lineage>
</organism>
<feature type="non-terminal residue" evidence="2">
    <location>
        <position position="82"/>
    </location>
</feature>
<feature type="non-terminal residue" evidence="2">
    <location>
        <position position="1"/>
    </location>
</feature>
<dbReference type="Proteomes" id="UP001295444">
    <property type="component" value="Chromosome 06"/>
</dbReference>
<proteinExistence type="predicted"/>
<dbReference type="EMBL" id="OW240917">
    <property type="protein sequence ID" value="CAH2301825.1"/>
    <property type="molecule type" value="Genomic_DNA"/>
</dbReference>
<protein>
    <submittedName>
        <fullName evidence="2">Uncharacterized protein</fullName>
    </submittedName>
</protein>
<gene>
    <name evidence="2" type="ORF">PECUL_23A033662</name>
</gene>
<reference evidence="2" key="1">
    <citation type="submission" date="2022-03" db="EMBL/GenBank/DDBJ databases">
        <authorList>
            <person name="Alioto T."/>
            <person name="Alioto T."/>
            <person name="Gomez Garrido J."/>
        </authorList>
    </citation>
    <scope>NUCLEOTIDE SEQUENCE</scope>
</reference>
<feature type="region of interest" description="Disordered" evidence="1">
    <location>
        <begin position="1"/>
        <end position="55"/>
    </location>
</feature>
<feature type="compositionally biased region" description="Basic and acidic residues" evidence="1">
    <location>
        <begin position="12"/>
        <end position="30"/>
    </location>
</feature>
<name>A0AAD1WEL9_PELCU</name>
<evidence type="ECO:0000313" key="3">
    <source>
        <dbReference type="Proteomes" id="UP001295444"/>
    </source>
</evidence>
<accession>A0AAD1WEL9</accession>